<name>A0AAD7IIJ3_9AGAR</name>
<dbReference type="EMBL" id="JARJLG010000111">
    <property type="protein sequence ID" value="KAJ7743719.1"/>
    <property type="molecule type" value="Genomic_DNA"/>
</dbReference>
<proteinExistence type="predicted"/>
<keyword evidence="2" id="KW-1185">Reference proteome</keyword>
<gene>
    <name evidence="1" type="ORF">DFH07DRAFT_1063537</name>
</gene>
<organism evidence="1 2">
    <name type="scientific">Mycena maculata</name>
    <dbReference type="NCBI Taxonomy" id="230809"/>
    <lineage>
        <taxon>Eukaryota</taxon>
        <taxon>Fungi</taxon>
        <taxon>Dikarya</taxon>
        <taxon>Basidiomycota</taxon>
        <taxon>Agaricomycotina</taxon>
        <taxon>Agaricomycetes</taxon>
        <taxon>Agaricomycetidae</taxon>
        <taxon>Agaricales</taxon>
        <taxon>Marasmiineae</taxon>
        <taxon>Mycenaceae</taxon>
        <taxon>Mycena</taxon>
    </lineage>
</organism>
<dbReference type="AlphaFoldDB" id="A0AAD7IIJ3"/>
<sequence length="55" mass="6149">MPNYVRTKACILGKIQDPKFPDIPIFESAVNLFCLTVQHGQTAGYLFWRVGAGHV</sequence>
<evidence type="ECO:0000313" key="1">
    <source>
        <dbReference type="EMBL" id="KAJ7743719.1"/>
    </source>
</evidence>
<protein>
    <submittedName>
        <fullName evidence="1">Uncharacterized protein</fullName>
    </submittedName>
</protein>
<reference evidence="1" key="1">
    <citation type="submission" date="2023-03" db="EMBL/GenBank/DDBJ databases">
        <title>Massive genome expansion in bonnet fungi (Mycena s.s.) driven by repeated elements and novel gene families across ecological guilds.</title>
        <authorList>
            <consortium name="Lawrence Berkeley National Laboratory"/>
            <person name="Harder C.B."/>
            <person name="Miyauchi S."/>
            <person name="Viragh M."/>
            <person name="Kuo A."/>
            <person name="Thoen E."/>
            <person name="Andreopoulos B."/>
            <person name="Lu D."/>
            <person name="Skrede I."/>
            <person name="Drula E."/>
            <person name="Henrissat B."/>
            <person name="Morin E."/>
            <person name="Kohler A."/>
            <person name="Barry K."/>
            <person name="LaButti K."/>
            <person name="Morin E."/>
            <person name="Salamov A."/>
            <person name="Lipzen A."/>
            <person name="Mereny Z."/>
            <person name="Hegedus B."/>
            <person name="Baldrian P."/>
            <person name="Stursova M."/>
            <person name="Weitz H."/>
            <person name="Taylor A."/>
            <person name="Grigoriev I.V."/>
            <person name="Nagy L.G."/>
            <person name="Martin F."/>
            <person name="Kauserud H."/>
        </authorList>
    </citation>
    <scope>NUCLEOTIDE SEQUENCE</scope>
    <source>
        <strain evidence="1">CBHHK188m</strain>
    </source>
</reference>
<comment type="caution">
    <text evidence="1">The sequence shown here is derived from an EMBL/GenBank/DDBJ whole genome shotgun (WGS) entry which is preliminary data.</text>
</comment>
<evidence type="ECO:0000313" key="2">
    <source>
        <dbReference type="Proteomes" id="UP001215280"/>
    </source>
</evidence>
<accession>A0AAD7IIJ3</accession>
<dbReference type="Proteomes" id="UP001215280">
    <property type="component" value="Unassembled WGS sequence"/>
</dbReference>